<reference evidence="9 10" key="1">
    <citation type="submission" date="2017-10" db="EMBL/GenBank/DDBJ databases">
        <title>Genomics of the genus Arcobacter.</title>
        <authorList>
            <person name="Perez-Cataluna A."/>
            <person name="Figueras M.J."/>
        </authorList>
    </citation>
    <scope>NUCLEOTIDE SEQUENCE [LARGE SCALE GENOMIC DNA]</scope>
    <source>
        <strain evidence="9 10">CECT 8987</strain>
    </source>
</reference>
<gene>
    <name evidence="9" type="ORF">CRV04_11640</name>
</gene>
<feature type="transmembrane region" description="Helical" evidence="6">
    <location>
        <begin position="563"/>
        <end position="581"/>
    </location>
</feature>
<dbReference type="GO" id="GO:0012505">
    <property type="term" value="C:endomembrane system"/>
    <property type="evidence" value="ECO:0007669"/>
    <property type="project" value="UniProtKB-SubCell"/>
</dbReference>
<feature type="transmembrane region" description="Helical" evidence="6">
    <location>
        <begin position="478"/>
        <end position="499"/>
    </location>
</feature>
<feature type="domain" description="NADH-Ubiquinone oxidoreductase (complex I) chain 5 N-terminal" evidence="8">
    <location>
        <begin position="106"/>
        <end position="140"/>
    </location>
</feature>
<evidence type="ECO:0000259" key="8">
    <source>
        <dbReference type="Pfam" id="PF00662"/>
    </source>
</evidence>
<dbReference type="Pfam" id="PF00662">
    <property type="entry name" value="Proton_antipo_N"/>
    <property type="match status" value="1"/>
</dbReference>
<keyword evidence="2 5" id="KW-0812">Transmembrane</keyword>
<dbReference type="Pfam" id="PF00361">
    <property type="entry name" value="Proton_antipo_M"/>
    <property type="match status" value="1"/>
</dbReference>
<dbReference type="PANTHER" id="PTHR43373">
    <property type="entry name" value="NA(+)/H(+) ANTIPORTER SUBUNIT"/>
    <property type="match status" value="1"/>
</dbReference>
<feature type="transmembrane region" description="Helical" evidence="6">
    <location>
        <begin position="356"/>
        <end position="378"/>
    </location>
</feature>
<dbReference type="PRINTS" id="PR01434">
    <property type="entry name" value="NADHDHGNASE5"/>
</dbReference>
<dbReference type="GO" id="GO:0016020">
    <property type="term" value="C:membrane"/>
    <property type="evidence" value="ECO:0007669"/>
    <property type="project" value="UniProtKB-SubCell"/>
</dbReference>
<accession>A0A4Q0XR11</accession>
<evidence type="ECO:0000256" key="4">
    <source>
        <dbReference type="ARBA" id="ARBA00023136"/>
    </source>
</evidence>
<dbReference type="OrthoDB" id="9811798at2"/>
<evidence type="ECO:0000256" key="5">
    <source>
        <dbReference type="RuleBase" id="RU000320"/>
    </source>
</evidence>
<proteinExistence type="predicted"/>
<evidence type="ECO:0000256" key="2">
    <source>
        <dbReference type="ARBA" id="ARBA00022692"/>
    </source>
</evidence>
<keyword evidence="4 6" id="KW-0472">Membrane</keyword>
<feature type="transmembrane region" description="Helical" evidence="6">
    <location>
        <begin position="24"/>
        <end position="45"/>
    </location>
</feature>
<feature type="transmembrane region" description="Helical" evidence="6">
    <location>
        <begin position="113"/>
        <end position="136"/>
    </location>
</feature>
<feature type="transmembrane region" description="Helical" evidence="6">
    <location>
        <begin position="330"/>
        <end position="350"/>
    </location>
</feature>
<dbReference type="RefSeq" id="WP_128997029.1">
    <property type="nucleotide sequence ID" value="NZ_PDKN01000010.1"/>
</dbReference>
<evidence type="ECO:0000256" key="6">
    <source>
        <dbReference type="SAM" id="Phobius"/>
    </source>
</evidence>
<evidence type="ECO:0000256" key="1">
    <source>
        <dbReference type="ARBA" id="ARBA00004127"/>
    </source>
</evidence>
<evidence type="ECO:0000313" key="9">
    <source>
        <dbReference type="EMBL" id="RXJ54439.1"/>
    </source>
</evidence>
<feature type="domain" description="NADH:quinone oxidoreductase/Mrp antiporter transmembrane" evidence="7">
    <location>
        <begin position="167"/>
        <end position="442"/>
    </location>
</feature>
<feature type="transmembrane region" description="Helical" evidence="6">
    <location>
        <begin position="202"/>
        <end position="224"/>
    </location>
</feature>
<feature type="transmembrane region" description="Helical" evidence="6">
    <location>
        <begin position="66"/>
        <end position="93"/>
    </location>
</feature>
<feature type="transmembrane region" description="Helical" evidence="6">
    <location>
        <begin position="148"/>
        <end position="165"/>
    </location>
</feature>
<feature type="transmembrane region" description="Helical" evidence="6">
    <location>
        <begin position="171"/>
        <end position="190"/>
    </location>
</feature>
<organism evidence="9 10">
    <name type="scientific">Candidatus Marinarcus aquaticus</name>
    <dbReference type="NCBI Taxonomy" id="2044504"/>
    <lineage>
        <taxon>Bacteria</taxon>
        <taxon>Pseudomonadati</taxon>
        <taxon>Campylobacterota</taxon>
        <taxon>Epsilonproteobacteria</taxon>
        <taxon>Campylobacterales</taxon>
        <taxon>Arcobacteraceae</taxon>
        <taxon>Candidatus Marinarcus</taxon>
    </lineage>
</organism>
<dbReference type="InterPro" id="IPR050616">
    <property type="entry name" value="CPA3_Na-H_Antiporter_A"/>
</dbReference>
<feature type="transmembrane region" description="Helical" evidence="6">
    <location>
        <begin position="399"/>
        <end position="417"/>
    </location>
</feature>
<name>A0A4Q0XR11_9BACT</name>
<comment type="caution">
    <text evidence="9">The sequence shown here is derived from an EMBL/GenBank/DDBJ whole genome shotgun (WGS) entry which is preliminary data.</text>
</comment>
<keyword evidence="3 6" id="KW-1133">Transmembrane helix</keyword>
<evidence type="ECO:0000313" key="10">
    <source>
        <dbReference type="Proteomes" id="UP000290657"/>
    </source>
</evidence>
<evidence type="ECO:0000256" key="3">
    <source>
        <dbReference type="ARBA" id="ARBA00022989"/>
    </source>
</evidence>
<protein>
    <submittedName>
        <fullName evidence="9">Pesticidal protein Cry5Ba</fullName>
    </submittedName>
</protein>
<keyword evidence="10" id="KW-1185">Reference proteome</keyword>
<dbReference type="InterPro" id="IPR001750">
    <property type="entry name" value="ND/Mrp_TM"/>
</dbReference>
<feature type="transmembrane region" description="Helical" evidence="6">
    <location>
        <begin position="302"/>
        <end position="323"/>
    </location>
</feature>
<feature type="transmembrane region" description="Helical" evidence="6">
    <location>
        <begin position="437"/>
        <end position="458"/>
    </location>
</feature>
<feature type="transmembrane region" description="Helical" evidence="6">
    <location>
        <begin position="511"/>
        <end position="528"/>
    </location>
</feature>
<dbReference type="InterPro" id="IPR001516">
    <property type="entry name" value="Proton_antipo_N"/>
</dbReference>
<dbReference type="AlphaFoldDB" id="A0A4Q0XR11"/>
<dbReference type="Proteomes" id="UP000290657">
    <property type="component" value="Unassembled WGS sequence"/>
</dbReference>
<evidence type="ECO:0000259" key="7">
    <source>
        <dbReference type="Pfam" id="PF00361"/>
    </source>
</evidence>
<sequence length="582" mass="65071">MILLLGLPLLTALCAFVFNHLWRNVVVILCVIVVTFLSIDIYLNADIVALSFSTLMHQFFRILDVLVLLFFLVEGVRHLHMPTMILAIIQLILYSFVLLMPSNHGIDIIMDDLSAVMFLIINIVGGLITLFALEYIKREKCSPKRKGYFIALLLFFIAVMNLLVVCNSLELLFLCFELTTLCSYLLIQFRQDSVSKANALRALWMNQVGGIAILFSLLSALYYYETHFFNELFVQVEPSMLLPIALLVCAAYVKAASLPFHSWLLGAMVAPTPVSALLHSATMVKIAPFFILKLSVVFTYEISMSVALFGAFVFFAASVLALSKTVFKEILGLSTIALLALMMSLASLDSEEAKEAALWLMLFHSIAKALLFLQAGVLEKINGIKDINEFDEMATKTPMVLFYMVLGFASLTLPPFAAFLGKFMAIESLAALMFEHMSYLVVLLFILLGSVVLTLLYFKLMSKAFLQKAFTHNESKKIPLLFTLPSLLLALMLFASMFLVLKLQFLSQIQMWLPLSLLLLVPLLLLVMKFKKATYVGEYNCAERESFVVGCYSFEISNNITQLLSAIAIGLILITLVFGVFA</sequence>
<dbReference type="PANTHER" id="PTHR43373:SF1">
    <property type="entry name" value="NA(+)_H(+) ANTIPORTER SUBUNIT A"/>
    <property type="match status" value="1"/>
</dbReference>
<comment type="subcellular location">
    <subcellularLocation>
        <location evidence="1">Endomembrane system</location>
        <topology evidence="1">Multi-pass membrane protein</topology>
    </subcellularLocation>
    <subcellularLocation>
        <location evidence="5">Membrane</location>
        <topology evidence="5">Multi-pass membrane protein</topology>
    </subcellularLocation>
</comment>
<dbReference type="EMBL" id="PDKN01000010">
    <property type="protein sequence ID" value="RXJ54439.1"/>
    <property type="molecule type" value="Genomic_DNA"/>
</dbReference>